<name>A0A0B1Q5E0_9HYPH</name>
<keyword evidence="5" id="KW-0441">Lipid A biosynthesis</keyword>
<organism evidence="13 14">
    <name type="scientific">Aureimonas altamirensis</name>
    <dbReference type="NCBI Taxonomy" id="370622"/>
    <lineage>
        <taxon>Bacteria</taxon>
        <taxon>Pseudomonadati</taxon>
        <taxon>Pseudomonadota</taxon>
        <taxon>Alphaproteobacteria</taxon>
        <taxon>Hyphomicrobiales</taxon>
        <taxon>Aurantimonadaceae</taxon>
        <taxon>Aureimonas</taxon>
    </lineage>
</organism>
<dbReference type="STRING" id="370622.LA66_05585"/>
<dbReference type="InterPro" id="IPR000620">
    <property type="entry name" value="EamA_dom"/>
</dbReference>
<dbReference type="RefSeq" id="WP_039189425.1">
    <property type="nucleotide sequence ID" value="NZ_JAQRFV010000001.1"/>
</dbReference>
<keyword evidence="10 11" id="KW-0472">Membrane</keyword>
<sequence length="281" mass="29756">MTPLVFTAVILAALLHALWNALLKTQSDKYAGALGVSIGGVPLALACLLAAGLPSAESWPYVASSALIHTFYFVCLLNAYRAADFTQVYPIARGAAPVITALAGTILVGEVLTPLQTASVMVIACGVMSLVFAGRGGRRLTRAGLFWALATSVIIATYSLNDGVGARLSGNSFAFYGASATLNAVLLTAYIGWRHPPAIRNSFTTGRRALLIGGPVSFIAYALVTWAFSQAPIAMVSALREISIVFAILIGTFILRERMDWRRITSSFVTLMGVLLLRAAK</sequence>
<feature type="transmembrane region" description="Helical" evidence="11">
    <location>
        <begin position="59"/>
        <end position="79"/>
    </location>
</feature>
<evidence type="ECO:0000256" key="10">
    <source>
        <dbReference type="ARBA" id="ARBA00023136"/>
    </source>
</evidence>
<dbReference type="GO" id="GO:0005886">
    <property type="term" value="C:plasma membrane"/>
    <property type="evidence" value="ECO:0007669"/>
    <property type="project" value="UniProtKB-SubCell"/>
</dbReference>
<dbReference type="InterPro" id="IPR037185">
    <property type="entry name" value="EmrE-like"/>
</dbReference>
<feature type="transmembrane region" description="Helical" evidence="11">
    <location>
        <begin position="6"/>
        <end position="23"/>
    </location>
</feature>
<dbReference type="SUPFAM" id="SSF103481">
    <property type="entry name" value="Multidrug resistance efflux transporter EmrE"/>
    <property type="match status" value="2"/>
</dbReference>
<proteinExistence type="predicted"/>
<comment type="subcellular location">
    <subcellularLocation>
        <location evidence="1">Cell membrane</location>
        <topology evidence="1">Multi-pass membrane protein</topology>
    </subcellularLocation>
</comment>
<evidence type="ECO:0000256" key="3">
    <source>
        <dbReference type="ARBA" id="ARBA00022516"/>
    </source>
</evidence>
<evidence type="ECO:0000313" key="13">
    <source>
        <dbReference type="EMBL" id="KHJ56078.1"/>
    </source>
</evidence>
<evidence type="ECO:0000256" key="5">
    <source>
        <dbReference type="ARBA" id="ARBA00022556"/>
    </source>
</evidence>
<evidence type="ECO:0000256" key="6">
    <source>
        <dbReference type="ARBA" id="ARBA00022692"/>
    </source>
</evidence>
<keyword evidence="7" id="KW-0448">Lipopolysaccharide biosynthesis</keyword>
<evidence type="ECO:0000256" key="8">
    <source>
        <dbReference type="ARBA" id="ARBA00022989"/>
    </source>
</evidence>
<dbReference type="OrthoDB" id="9783707at2"/>
<feature type="transmembrane region" description="Helical" evidence="11">
    <location>
        <begin position="234"/>
        <end position="255"/>
    </location>
</feature>
<dbReference type="PANTHER" id="PTHR30561:SF9">
    <property type="entry name" value="4-AMINO-4-DEOXY-L-ARABINOSE-PHOSPHOUNDECAPRENOL FLIPPASE SUBUNIT ARNF-RELATED"/>
    <property type="match status" value="1"/>
</dbReference>
<evidence type="ECO:0000313" key="14">
    <source>
        <dbReference type="Proteomes" id="UP000030826"/>
    </source>
</evidence>
<keyword evidence="9" id="KW-0443">Lipid metabolism</keyword>
<comment type="caution">
    <text evidence="13">The sequence shown here is derived from an EMBL/GenBank/DDBJ whole genome shotgun (WGS) entry which is preliminary data.</text>
</comment>
<keyword evidence="3" id="KW-0444">Lipid biosynthesis</keyword>
<feature type="transmembrane region" description="Helical" evidence="11">
    <location>
        <begin position="91"/>
        <end position="109"/>
    </location>
</feature>
<evidence type="ECO:0000259" key="12">
    <source>
        <dbReference type="Pfam" id="PF00892"/>
    </source>
</evidence>
<evidence type="ECO:0000256" key="11">
    <source>
        <dbReference type="SAM" id="Phobius"/>
    </source>
</evidence>
<dbReference type="PANTHER" id="PTHR30561">
    <property type="entry name" value="SMR FAMILY PROTON-DEPENDENT DRUG EFFLUX TRANSPORTER SUGE"/>
    <property type="match status" value="1"/>
</dbReference>
<keyword evidence="8 11" id="KW-1133">Transmembrane helix</keyword>
<evidence type="ECO:0000256" key="1">
    <source>
        <dbReference type="ARBA" id="ARBA00004651"/>
    </source>
</evidence>
<feature type="transmembrane region" description="Helical" evidence="11">
    <location>
        <begin position="209"/>
        <end position="228"/>
    </location>
</feature>
<evidence type="ECO:0000256" key="9">
    <source>
        <dbReference type="ARBA" id="ARBA00023098"/>
    </source>
</evidence>
<protein>
    <recommendedName>
        <fullName evidence="12">EamA domain-containing protein</fullName>
    </recommendedName>
</protein>
<dbReference type="EMBL" id="JRFJ01000001">
    <property type="protein sequence ID" value="KHJ56078.1"/>
    <property type="molecule type" value="Genomic_DNA"/>
</dbReference>
<feature type="transmembrane region" description="Helical" evidence="11">
    <location>
        <begin position="173"/>
        <end position="193"/>
    </location>
</feature>
<dbReference type="Pfam" id="PF00892">
    <property type="entry name" value="EamA"/>
    <property type="match status" value="1"/>
</dbReference>
<keyword evidence="4" id="KW-0997">Cell inner membrane</keyword>
<reference evidence="13 14" key="1">
    <citation type="submission" date="2014-09" db="EMBL/GenBank/DDBJ databases">
        <title>Isolation and characterization of Aurantimonas altamirensis ON-56566 from clinical sample following a dog bite.</title>
        <authorList>
            <person name="Eshaghi A."/>
            <person name="Li A."/>
            <person name="Shahinas D."/>
            <person name="Bahn P."/>
            <person name="Kus J.V."/>
            <person name="Patel S.N."/>
        </authorList>
    </citation>
    <scope>NUCLEOTIDE SEQUENCE [LARGE SCALE GENOMIC DNA]</scope>
    <source>
        <strain evidence="13 14">ON-56566</strain>
    </source>
</reference>
<feature type="transmembrane region" description="Helical" evidence="11">
    <location>
        <begin position="115"/>
        <end position="133"/>
    </location>
</feature>
<dbReference type="GO" id="GO:0009103">
    <property type="term" value="P:lipopolysaccharide biosynthetic process"/>
    <property type="evidence" value="ECO:0007669"/>
    <property type="project" value="UniProtKB-KW"/>
</dbReference>
<feature type="domain" description="EamA" evidence="12">
    <location>
        <begin position="143"/>
        <end position="277"/>
    </location>
</feature>
<keyword evidence="6 11" id="KW-0812">Transmembrane</keyword>
<dbReference type="GO" id="GO:0009245">
    <property type="term" value="P:lipid A biosynthetic process"/>
    <property type="evidence" value="ECO:0007669"/>
    <property type="project" value="UniProtKB-KW"/>
</dbReference>
<keyword evidence="2" id="KW-1003">Cell membrane</keyword>
<feature type="transmembrane region" description="Helical" evidence="11">
    <location>
        <begin position="145"/>
        <end position="161"/>
    </location>
</feature>
<dbReference type="Gene3D" id="1.10.3730.20">
    <property type="match status" value="2"/>
</dbReference>
<feature type="transmembrane region" description="Helical" evidence="11">
    <location>
        <begin position="30"/>
        <end position="53"/>
    </location>
</feature>
<evidence type="ECO:0000256" key="4">
    <source>
        <dbReference type="ARBA" id="ARBA00022519"/>
    </source>
</evidence>
<dbReference type="GO" id="GO:0022857">
    <property type="term" value="F:transmembrane transporter activity"/>
    <property type="evidence" value="ECO:0007669"/>
    <property type="project" value="InterPro"/>
</dbReference>
<dbReference type="Proteomes" id="UP000030826">
    <property type="component" value="Unassembled WGS sequence"/>
</dbReference>
<evidence type="ECO:0000256" key="7">
    <source>
        <dbReference type="ARBA" id="ARBA00022985"/>
    </source>
</evidence>
<dbReference type="InterPro" id="IPR000390">
    <property type="entry name" value="Small_drug/metabolite_transptr"/>
</dbReference>
<gene>
    <name evidence="13" type="ORF">LA66_05585</name>
</gene>
<dbReference type="AlphaFoldDB" id="A0A0B1Q5E0"/>
<evidence type="ECO:0000256" key="2">
    <source>
        <dbReference type="ARBA" id="ARBA00022475"/>
    </source>
</evidence>
<accession>A0A0B1Q5E0</accession>